<evidence type="ECO:0000256" key="10">
    <source>
        <dbReference type="ARBA" id="ARBA00034478"/>
    </source>
</evidence>
<protein>
    <recommendedName>
        <fullName evidence="12">Methylenetetrahydrofolate reductase</fullName>
        <ecNumber evidence="12">1.5.1.54</ecNumber>
    </recommendedName>
</protein>
<comment type="catalytic activity">
    <reaction evidence="11">
        <text>(6S)-5-methyl-5,6,7,8-tetrahydrofolate + NAD(+) = (6R)-5,10-methylene-5,6,7,8-tetrahydrofolate + NADH + H(+)</text>
        <dbReference type="Rhea" id="RHEA:19821"/>
        <dbReference type="ChEBI" id="CHEBI:15378"/>
        <dbReference type="ChEBI" id="CHEBI:15636"/>
        <dbReference type="ChEBI" id="CHEBI:18608"/>
        <dbReference type="ChEBI" id="CHEBI:57540"/>
        <dbReference type="ChEBI" id="CHEBI:57945"/>
        <dbReference type="EC" id="1.5.1.54"/>
    </reaction>
    <physiologicalReaction direction="right-to-left" evidence="11">
        <dbReference type="Rhea" id="RHEA:19823"/>
    </physiologicalReaction>
</comment>
<dbReference type="GO" id="GO:0005829">
    <property type="term" value="C:cytosol"/>
    <property type="evidence" value="ECO:0007669"/>
    <property type="project" value="InterPro"/>
</dbReference>
<evidence type="ECO:0000256" key="3">
    <source>
        <dbReference type="ARBA" id="ARBA00006743"/>
    </source>
</evidence>
<reference evidence="13 14" key="1">
    <citation type="submission" date="2017-11" db="EMBL/GenBank/DDBJ databases">
        <title>Draft Genome Sequence of Lactobacillus curieae NBRC 111893 isolated from Koso, a Japanese sugar-Vegetable Fermented Beverage.</title>
        <authorList>
            <person name="Chiou T.Y."/>
            <person name="Oshima K."/>
            <person name="Suda W."/>
            <person name="Hattori M."/>
            <person name="Takahashi T."/>
        </authorList>
    </citation>
    <scope>NUCLEOTIDE SEQUENCE [LARGE SCALE GENOMIC DNA]</scope>
    <source>
        <strain evidence="13 14">NBRC111893</strain>
    </source>
</reference>
<evidence type="ECO:0000313" key="14">
    <source>
        <dbReference type="Proteomes" id="UP000286974"/>
    </source>
</evidence>
<keyword evidence="9" id="KW-0486">Methionine biosynthesis</keyword>
<dbReference type="Proteomes" id="UP000286974">
    <property type="component" value="Unassembled WGS sequence"/>
</dbReference>
<dbReference type="SUPFAM" id="SSF51730">
    <property type="entry name" value="FAD-linked oxidoreductase"/>
    <property type="match status" value="1"/>
</dbReference>
<dbReference type="EMBL" id="BEXA01000001">
    <property type="protein sequence ID" value="GAY72320.1"/>
    <property type="molecule type" value="Genomic_DNA"/>
</dbReference>
<dbReference type="UniPathway" id="UPA00193"/>
<dbReference type="Gene3D" id="3.20.20.220">
    <property type="match status" value="1"/>
</dbReference>
<keyword evidence="7 12" id="KW-0560">Oxidoreductase</keyword>
<comment type="cofactor">
    <cofactor evidence="1 12">
        <name>FAD</name>
        <dbReference type="ChEBI" id="CHEBI:57692"/>
    </cofactor>
</comment>
<name>A0A401FIV9_9LACO</name>
<proteinExistence type="inferred from homology"/>
<dbReference type="EC" id="1.5.1.54" evidence="12"/>
<dbReference type="PANTHER" id="PTHR45754">
    <property type="entry name" value="METHYLENETETRAHYDROFOLATE REDUCTASE"/>
    <property type="match status" value="1"/>
</dbReference>
<dbReference type="InterPro" id="IPR029041">
    <property type="entry name" value="FAD-linked_oxidoreductase-like"/>
</dbReference>
<comment type="caution">
    <text evidence="13">The sequence shown here is derived from an EMBL/GenBank/DDBJ whole genome shotgun (WGS) entry which is preliminary data.</text>
</comment>
<comment type="pathway">
    <text evidence="2 12">One-carbon metabolism; tetrahydrofolate interconversion.</text>
</comment>
<evidence type="ECO:0000256" key="11">
    <source>
        <dbReference type="ARBA" id="ARBA00048628"/>
    </source>
</evidence>
<evidence type="ECO:0000256" key="9">
    <source>
        <dbReference type="ARBA" id="ARBA00023167"/>
    </source>
</evidence>
<dbReference type="PANTHER" id="PTHR45754:SF3">
    <property type="entry name" value="METHYLENETETRAHYDROFOLATE REDUCTASE (NADPH)"/>
    <property type="match status" value="1"/>
</dbReference>
<organism evidence="13 14">
    <name type="scientific">Lentilactobacillus kosonis</name>
    <dbReference type="NCBI Taxonomy" id="2810561"/>
    <lineage>
        <taxon>Bacteria</taxon>
        <taxon>Bacillati</taxon>
        <taxon>Bacillota</taxon>
        <taxon>Bacilli</taxon>
        <taxon>Lactobacillales</taxon>
        <taxon>Lactobacillaceae</taxon>
        <taxon>Lentilactobacillus</taxon>
    </lineage>
</organism>
<dbReference type="STRING" id="1138822.PL11_003575"/>
<gene>
    <name evidence="13" type="ORF">NBRC111893_466</name>
</gene>
<accession>A0A401FIV9</accession>
<keyword evidence="8" id="KW-0520">NAD</keyword>
<dbReference type="InterPro" id="IPR004620">
    <property type="entry name" value="MTHF_reductase_bac"/>
</dbReference>
<evidence type="ECO:0000313" key="13">
    <source>
        <dbReference type="EMBL" id="GAY72320.1"/>
    </source>
</evidence>
<dbReference type="GO" id="GO:0009086">
    <property type="term" value="P:methionine biosynthetic process"/>
    <property type="evidence" value="ECO:0007669"/>
    <property type="project" value="UniProtKB-KW"/>
</dbReference>
<keyword evidence="4" id="KW-0028">Amino-acid biosynthesis</keyword>
<dbReference type="GO" id="GO:0035999">
    <property type="term" value="P:tetrahydrofolate interconversion"/>
    <property type="evidence" value="ECO:0007669"/>
    <property type="project" value="UniProtKB-UniPathway"/>
</dbReference>
<dbReference type="GO" id="GO:0106312">
    <property type="term" value="F:methylenetetrahydrofolate reductase (NADH) activity"/>
    <property type="evidence" value="ECO:0007669"/>
    <property type="project" value="UniProtKB-EC"/>
</dbReference>
<dbReference type="AlphaFoldDB" id="A0A401FIV9"/>
<dbReference type="InterPro" id="IPR003171">
    <property type="entry name" value="Mehydrof_redctse-like"/>
</dbReference>
<evidence type="ECO:0000256" key="5">
    <source>
        <dbReference type="ARBA" id="ARBA00022630"/>
    </source>
</evidence>
<evidence type="ECO:0000256" key="1">
    <source>
        <dbReference type="ARBA" id="ARBA00001974"/>
    </source>
</evidence>
<keyword evidence="5 12" id="KW-0285">Flavoprotein</keyword>
<dbReference type="RefSeq" id="WP_125007777.1">
    <property type="nucleotide sequence ID" value="NZ_BEXA01000001.1"/>
</dbReference>
<evidence type="ECO:0000256" key="8">
    <source>
        <dbReference type="ARBA" id="ARBA00023027"/>
    </source>
</evidence>
<dbReference type="OrthoDB" id="9812555at2"/>
<sequence length="292" mass="32254">MNLTELSKQKTVFSLEVFPPKKSTPDSAILDTISKFKTVDPDFISVTLGAGGTNPLDGNIEVADIIQNQLGIDAVAHVPGLYQSKSDVLNLLDKLNEINVHNILALRGDRITDREPVGDFNHANELVEFIKANRPEFNILGACYPNCHSDATSFIDDIANLKLKVDSGADHLITQLFFDDDAFYDFYEKARIAGINVPIEAGIMPCTNKRQIERITSITGVPVPKKFQAILDRYADNKEAMRDAGIAFAVDQIIDLVSRGVDGIHLYTMNQADTAARIYNETKSVFKATEVH</sequence>
<comment type="similarity">
    <text evidence="3 12">Belongs to the methylenetetrahydrofolate reductase family.</text>
</comment>
<dbReference type="CDD" id="cd00537">
    <property type="entry name" value="MTHFR"/>
    <property type="match status" value="1"/>
</dbReference>
<evidence type="ECO:0000256" key="7">
    <source>
        <dbReference type="ARBA" id="ARBA00023002"/>
    </source>
</evidence>
<evidence type="ECO:0000256" key="6">
    <source>
        <dbReference type="ARBA" id="ARBA00022827"/>
    </source>
</evidence>
<dbReference type="NCBIfam" id="TIGR00676">
    <property type="entry name" value="fadh2"/>
    <property type="match status" value="1"/>
</dbReference>
<keyword evidence="6 12" id="KW-0274">FAD</keyword>
<evidence type="ECO:0000256" key="4">
    <source>
        <dbReference type="ARBA" id="ARBA00022605"/>
    </source>
</evidence>
<dbReference type="Pfam" id="PF02219">
    <property type="entry name" value="MTHFR"/>
    <property type="match status" value="1"/>
</dbReference>
<evidence type="ECO:0000256" key="12">
    <source>
        <dbReference type="RuleBase" id="RU003862"/>
    </source>
</evidence>
<comment type="pathway">
    <text evidence="10">Amino-acid biosynthesis; L-methionine biosynthesis via de novo pathway.</text>
</comment>
<dbReference type="GO" id="GO:0071949">
    <property type="term" value="F:FAD binding"/>
    <property type="evidence" value="ECO:0007669"/>
    <property type="project" value="TreeGrafter"/>
</dbReference>
<evidence type="ECO:0000256" key="2">
    <source>
        <dbReference type="ARBA" id="ARBA00004777"/>
    </source>
</evidence>
<keyword evidence="14" id="KW-1185">Reference proteome</keyword>